<feature type="domain" description="ABC transporter" evidence="10">
    <location>
        <begin position="333"/>
        <end position="567"/>
    </location>
</feature>
<keyword evidence="7 9" id="KW-1133">Transmembrane helix</keyword>
<evidence type="ECO:0000313" key="12">
    <source>
        <dbReference type="EMBL" id="KFL30764.1"/>
    </source>
</evidence>
<dbReference type="GO" id="GO:0005524">
    <property type="term" value="F:ATP binding"/>
    <property type="evidence" value="ECO:0007669"/>
    <property type="project" value="UniProtKB-KW"/>
</dbReference>
<dbReference type="PROSITE" id="PS50929">
    <property type="entry name" value="ABC_TM1F"/>
    <property type="match status" value="1"/>
</dbReference>
<keyword evidence="13" id="KW-1185">Reference proteome</keyword>
<feature type="transmembrane region" description="Helical" evidence="9">
    <location>
        <begin position="53"/>
        <end position="74"/>
    </location>
</feature>
<gene>
    <name evidence="12" type="ORF">JP75_12230</name>
</gene>
<name>A0A087M1L1_9HYPH</name>
<dbReference type="AlphaFoldDB" id="A0A087M1L1"/>
<dbReference type="Pfam" id="PF00664">
    <property type="entry name" value="ABC_membrane"/>
    <property type="match status" value="1"/>
</dbReference>
<feature type="domain" description="ABC transmembrane type-1" evidence="11">
    <location>
        <begin position="17"/>
        <end position="299"/>
    </location>
</feature>
<evidence type="ECO:0000256" key="8">
    <source>
        <dbReference type="ARBA" id="ARBA00023136"/>
    </source>
</evidence>
<dbReference type="InterPro" id="IPR039421">
    <property type="entry name" value="Type_1_exporter"/>
</dbReference>
<dbReference type="Gene3D" id="3.40.50.300">
    <property type="entry name" value="P-loop containing nucleotide triphosphate hydrolases"/>
    <property type="match status" value="1"/>
</dbReference>
<evidence type="ECO:0000256" key="9">
    <source>
        <dbReference type="SAM" id="Phobius"/>
    </source>
</evidence>
<evidence type="ECO:0000256" key="3">
    <source>
        <dbReference type="ARBA" id="ARBA00022448"/>
    </source>
</evidence>
<feature type="transmembrane region" description="Helical" evidence="9">
    <location>
        <begin position="157"/>
        <end position="175"/>
    </location>
</feature>
<evidence type="ECO:0000256" key="6">
    <source>
        <dbReference type="ARBA" id="ARBA00022840"/>
    </source>
</evidence>
<evidence type="ECO:0000256" key="7">
    <source>
        <dbReference type="ARBA" id="ARBA00022989"/>
    </source>
</evidence>
<keyword evidence="3" id="KW-0813">Transport</keyword>
<evidence type="ECO:0000256" key="2">
    <source>
        <dbReference type="ARBA" id="ARBA00005417"/>
    </source>
</evidence>
<accession>A0A087M1L1</accession>
<keyword evidence="8 9" id="KW-0472">Membrane</keyword>
<dbReference type="SUPFAM" id="SSF52540">
    <property type="entry name" value="P-loop containing nucleoside triphosphate hydrolases"/>
    <property type="match status" value="1"/>
</dbReference>
<feature type="transmembrane region" description="Helical" evidence="9">
    <location>
        <begin position="233"/>
        <end position="255"/>
    </location>
</feature>
<dbReference type="InterPro" id="IPR003439">
    <property type="entry name" value="ABC_transporter-like_ATP-bd"/>
</dbReference>
<dbReference type="SUPFAM" id="SSF90123">
    <property type="entry name" value="ABC transporter transmembrane region"/>
    <property type="match status" value="1"/>
</dbReference>
<comment type="subcellular location">
    <subcellularLocation>
        <location evidence="1">Cell membrane</location>
        <topology evidence="1">Multi-pass membrane protein</topology>
    </subcellularLocation>
</comment>
<feature type="transmembrane region" description="Helical" evidence="9">
    <location>
        <begin position="12"/>
        <end position="41"/>
    </location>
</feature>
<dbReference type="CDD" id="cd18549">
    <property type="entry name" value="ABC_6TM_YwjA_like"/>
    <property type="match status" value="1"/>
</dbReference>
<organism evidence="12 13">
    <name type="scientific">Devosia riboflavina</name>
    <dbReference type="NCBI Taxonomy" id="46914"/>
    <lineage>
        <taxon>Bacteria</taxon>
        <taxon>Pseudomonadati</taxon>
        <taxon>Pseudomonadota</taxon>
        <taxon>Alphaproteobacteria</taxon>
        <taxon>Hyphomicrobiales</taxon>
        <taxon>Devosiaceae</taxon>
        <taxon>Devosia</taxon>
    </lineage>
</organism>
<dbReference type="InterPro" id="IPR027417">
    <property type="entry name" value="P-loop_NTPase"/>
</dbReference>
<evidence type="ECO:0000313" key="13">
    <source>
        <dbReference type="Proteomes" id="UP000028981"/>
    </source>
</evidence>
<reference evidence="12 13" key="1">
    <citation type="submission" date="2014-08" db="EMBL/GenBank/DDBJ databases">
        <authorList>
            <person name="Hassan Y.I."/>
            <person name="Lepp D."/>
            <person name="Zhou T."/>
        </authorList>
    </citation>
    <scope>NUCLEOTIDE SEQUENCE [LARGE SCALE GENOMIC DNA]</scope>
    <source>
        <strain evidence="12 13">IFO13584</strain>
    </source>
</reference>
<dbReference type="InterPro" id="IPR017871">
    <property type="entry name" value="ABC_transporter-like_CS"/>
</dbReference>
<keyword evidence="4 9" id="KW-0812">Transmembrane</keyword>
<dbReference type="FunFam" id="3.40.50.300:FF:000287">
    <property type="entry name" value="Multidrug ABC transporter ATP-binding protein"/>
    <property type="match status" value="1"/>
</dbReference>
<evidence type="ECO:0000259" key="10">
    <source>
        <dbReference type="PROSITE" id="PS50893"/>
    </source>
</evidence>
<dbReference type="InterPro" id="IPR003593">
    <property type="entry name" value="AAA+_ATPase"/>
</dbReference>
<evidence type="ECO:0000256" key="1">
    <source>
        <dbReference type="ARBA" id="ARBA00004651"/>
    </source>
</evidence>
<dbReference type="Proteomes" id="UP000028981">
    <property type="component" value="Unassembled WGS sequence"/>
</dbReference>
<dbReference type="Pfam" id="PF00005">
    <property type="entry name" value="ABC_tran"/>
    <property type="match status" value="1"/>
</dbReference>
<dbReference type="PROSITE" id="PS50893">
    <property type="entry name" value="ABC_TRANSPORTER_2"/>
    <property type="match status" value="1"/>
</dbReference>
<evidence type="ECO:0000256" key="4">
    <source>
        <dbReference type="ARBA" id="ARBA00022692"/>
    </source>
</evidence>
<dbReference type="InterPro" id="IPR036640">
    <property type="entry name" value="ABC1_TM_sf"/>
</dbReference>
<dbReference type="InterPro" id="IPR011527">
    <property type="entry name" value="ABC1_TM_dom"/>
</dbReference>
<feature type="transmembrane region" description="Helical" evidence="9">
    <location>
        <begin position="261"/>
        <end position="284"/>
    </location>
</feature>
<dbReference type="Gene3D" id="1.20.1560.10">
    <property type="entry name" value="ABC transporter type 1, transmembrane domain"/>
    <property type="match status" value="1"/>
</dbReference>
<comment type="caution">
    <text evidence="12">The sequence shown here is derived from an EMBL/GenBank/DDBJ whole genome shotgun (WGS) entry which is preliminary data.</text>
</comment>
<evidence type="ECO:0000259" key="11">
    <source>
        <dbReference type="PROSITE" id="PS50929"/>
    </source>
</evidence>
<feature type="transmembrane region" description="Helical" evidence="9">
    <location>
        <begin position="135"/>
        <end position="151"/>
    </location>
</feature>
<dbReference type="PROSITE" id="PS00211">
    <property type="entry name" value="ABC_TRANSPORTER_1"/>
    <property type="match status" value="1"/>
</dbReference>
<proteinExistence type="inferred from homology"/>
<comment type="similarity">
    <text evidence="2">Belongs to the ABC transporter superfamily.</text>
</comment>
<dbReference type="OrthoDB" id="9804259at2"/>
<dbReference type="RefSeq" id="WP_035083413.1">
    <property type="nucleotide sequence ID" value="NZ_JQGC01000010.1"/>
</dbReference>
<dbReference type="SMART" id="SM00382">
    <property type="entry name" value="AAA"/>
    <property type="match status" value="1"/>
</dbReference>
<dbReference type="PANTHER" id="PTHR43394">
    <property type="entry name" value="ATP-DEPENDENT PERMEASE MDL1, MITOCHONDRIAL"/>
    <property type="match status" value="1"/>
</dbReference>
<evidence type="ECO:0000256" key="5">
    <source>
        <dbReference type="ARBA" id="ARBA00022741"/>
    </source>
</evidence>
<dbReference type="GO" id="GO:0015421">
    <property type="term" value="F:ABC-type oligopeptide transporter activity"/>
    <property type="evidence" value="ECO:0007669"/>
    <property type="project" value="TreeGrafter"/>
</dbReference>
<dbReference type="EMBL" id="JQGC01000010">
    <property type="protein sequence ID" value="KFL30764.1"/>
    <property type="molecule type" value="Genomic_DNA"/>
</dbReference>
<dbReference type="STRING" id="46914.JP75_12230"/>
<keyword evidence="5" id="KW-0547">Nucleotide-binding</keyword>
<dbReference type="PANTHER" id="PTHR43394:SF1">
    <property type="entry name" value="ATP-BINDING CASSETTE SUB-FAMILY B MEMBER 10, MITOCHONDRIAL"/>
    <property type="match status" value="1"/>
</dbReference>
<sequence>MLKRFYAYYRPYTGLFILDFGCAVLAGLLELAFPLAVAYVIDTLLPESNYSLILAACAGLLAIYVVSAGLKAIVNYFGHVLGVSMETDMRRQAFDHMQKLSFRFFDNHKTGHLITHVTKDLEDVGEIAHHGPEDLFIAVMTFIGAFLLMFFTNWKLALIAIALVPVMSWLVTRYGSRMTRNWQELFSRVGDFNVRVEDAIGGIRVVKAFANEGHESGLFQDNNLAYRKTKLQAYAIMTASLLITFLSTRIVQLVIMMAGAWLVVIGELTYGGFVSFLLLVDVFLRPIDKITGVLESYPKGIAGFRRFANLIDTEPDIADSPNAVEVERLNGHIRFEDVSFSYDEGRTVLRNVNLDIAAGETVAIVGPSGAGKTTLCSLLPRFYETTEGRISIDGIGIADMTQASLRKQIGVVQQDVFLFGGTLRSNIAYGDLDASDEAIMEAARRARLEEMIAGLPAGLDTVVGERGVKLSGGQKQRVAIARIFLKNPPILILDEATSALDTATEAAIQQALNDLSSGRTTLIIAHRLATVRHAHRIIVLTENGIAEQGAHDALLNSNGVYAKLHSAQQLGLVG</sequence>
<dbReference type="GO" id="GO:0005886">
    <property type="term" value="C:plasma membrane"/>
    <property type="evidence" value="ECO:0007669"/>
    <property type="project" value="UniProtKB-SubCell"/>
</dbReference>
<dbReference type="GO" id="GO:0016887">
    <property type="term" value="F:ATP hydrolysis activity"/>
    <property type="evidence" value="ECO:0007669"/>
    <property type="project" value="InterPro"/>
</dbReference>
<keyword evidence="6 12" id="KW-0067">ATP-binding</keyword>
<protein>
    <submittedName>
        <fullName evidence="12">Multidrug ABC transporter ATP-binding protein</fullName>
    </submittedName>
</protein>